<feature type="transmembrane region" description="Helical" evidence="2">
    <location>
        <begin position="84"/>
        <end position="107"/>
    </location>
</feature>
<name>A0A9P7JTS9_9AGAM</name>
<proteinExistence type="predicted"/>
<keyword evidence="2" id="KW-1133">Transmembrane helix</keyword>
<organism evidence="4 5">
    <name type="scientific">Suillus discolor</name>
    <dbReference type="NCBI Taxonomy" id="1912936"/>
    <lineage>
        <taxon>Eukaryota</taxon>
        <taxon>Fungi</taxon>
        <taxon>Dikarya</taxon>
        <taxon>Basidiomycota</taxon>
        <taxon>Agaricomycotina</taxon>
        <taxon>Agaricomycetes</taxon>
        <taxon>Agaricomycetidae</taxon>
        <taxon>Boletales</taxon>
        <taxon>Suillineae</taxon>
        <taxon>Suillaceae</taxon>
        <taxon>Suillus</taxon>
    </lineage>
</organism>
<gene>
    <name evidence="4" type="ORF">F5147DRAFT_696997</name>
</gene>
<evidence type="ECO:0000313" key="4">
    <source>
        <dbReference type="EMBL" id="KAG2107384.1"/>
    </source>
</evidence>
<keyword evidence="5" id="KW-1185">Reference proteome</keyword>
<feature type="domain" description="DUF6534" evidence="3">
    <location>
        <begin position="165"/>
        <end position="251"/>
    </location>
</feature>
<reference evidence="4" key="1">
    <citation type="journal article" date="2020" name="New Phytol.">
        <title>Comparative genomics reveals dynamic genome evolution in host specialist ectomycorrhizal fungi.</title>
        <authorList>
            <person name="Lofgren L.A."/>
            <person name="Nguyen N.H."/>
            <person name="Vilgalys R."/>
            <person name="Ruytinx J."/>
            <person name="Liao H.L."/>
            <person name="Branco S."/>
            <person name="Kuo A."/>
            <person name="LaButti K."/>
            <person name="Lipzen A."/>
            <person name="Andreopoulos W."/>
            <person name="Pangilinan J."/>
            <person name="Riley R."/>
            <person name="Hundley H."/>
            <person name="Na H."/>
            <person name="Barry K."/>
            <person name="Grigoriev I.V."/>
            <person name="Stajich J.E."/>
            <person name="Kennedy P.G."/>
        </authorList>
    </citation>
    <scope>NUCLEOTIDE SEQUENCE</scope>
    <source>
        <strain evidence="4">FC423</strain>
    </source>
</reference>
<dbReference type="InterPro" id="IPR045339">
    <property type="entry name" value="DUF6534"/>
</dbReference>
<evidence type="ECO:0000256" key="2">
    <source>
        <dbReference type="SAM" id="Phobius"/>
    </source>
</evidence>
<feature type="transmembrane region" description="Helical" evidence="2">
    <location>
        <begin position="158"/>
        <end position="179"/>
    </location>
</feature>
<dbReference type="EMBL" id="JABBWM010000031">
    <property type="protein sequence ID" value="KAG2107384.1"/>
    <property type="molecule type" value="Genomic_DNA"/>
</dbReference>
<dbReference type="RefSeq" id="XP_041292198.1">
    <property type="nucleotide sequence ID" value="XM_041437488.1"/>
</dbReference>
<feature type="transmembrane region" description="Helical" evidence="2">
    <location>
        <begin position="225"/>
        <end position="246"/>
    </location>
</feature>
<feature type="transmembrane region" description="Helical" evidence="2">
    <location>
        <begin position="12"/>
        <end position="31"/>
    </location>
</feature>
<dbReference type="PANTHER" id="PTHR40465:SF1">
    <property type="entry name" value="DUF6534 DOMAIN-CONTAINING PROTEIN"/>
    <property type="match status" value="1"/>
</dbReference>
<evidence type="ECO:0000259" key="3">
    <source>
        <dbReference type="Pfam" id="PF20152"/>
    </source>
</evidence>
<comment type="caution">
    <text evidence="4">The sequence shown here is derived from an EMBL/GenBank/DDBJ whole genome shotgun (WGS) entry which is preliminary data.</text>
</comment>
<dbReference type="GeneID" id="64699747"/>
<dbReference type="Proteomes" id="UP000823399">
    <property type="component" value="Unassembled WGS sequence"/>
</dbReference>
<accession>A0A9P7JTS9</accession>
<dbReference type="Pfam" id="PF20152">
    <property type="entry name" value="DUF6534"/>
    <property type="match status" value="1"/>
</dbReference>
<keyword evidence="2" id="KW-0812">Transmembrane</keyword>
<evidence type="ECO:0000256" key="1">
    <source>
        <dbReference type="SAM" id="MobiDB-lite"/>
    </source>
</evidence>
<dbReference type="AlphaFoldDB" id="A0A9P7JTS9"/>
<keyword evidence="2" id="KW-0472">Membrane</keyword>
<protein>
    <recommendedName>
        <fullName evidence="3">DUF6534 domain-containing protein</fullName>
    </recommendedName>
</protein>
<feature type="transmembrane region" description="Helical" evidence="2">
    <location>
        <begin position="116"/>
        <end position="138"/>
    </location>
</feature>
<evidence type="ECO:0000313" key="5">
    <source>
        <dbReference type="Proteomes" id="UP000823399"/>
    </source>
</evidence>
<dbReference type="OrthoDB" id="2953893at2759"/>
<feature type="transmembrane region" description="Helical" evidence="2">
    <location>
        <begin position="43"/>
        <end position="64"/>
    </location>
</feature>
<dbReference type="PANTHER" id="PTHR40465">
    <property type="entry name" value="CHROMOSOME 1, WHOLE GENOME SHOTGUN SEQUENCE"/>
    <property type="match status" value="1"/>
</dbReference>
<feature type="region of interest" description="Disordered" evidence="1">
    <location>
        <begin position="301"/>
        <end position="322"/>
    </location>
</feature>
<sequence>MADTVVQLTGPLVLGYQFNWGLYGVLATQLYTYHQAGFRDNRLIKSIVYGLFILETLQLIMATHDSFHTLALGWGNEGDLLDVWLSWFDLPFLTGITSATIQCFYAWRIYILSKSLVLAITIAAIALVQGSAAMAEGLQILISQNVPGTQVNTFKTTAVWLGGTALCDIIICCAMFYFLSTSRTGFRATDSLLNKLIRITIETGMLTSVIAIIELTLFLTFEHNFYHVVPAFMLSKLYSNSFLVLLNSRNSNRNSKQTTTSQTLHSLPEFSASREANRTGAMKVDLAHRTSDDIGMVSFSETENLNKQGNPPPDSDRVLCDV</sequence>
<feature type="transmembrane region" description="Helical" evidence="2">
    <location>
        <begin position="199"/>
        <end position="219"/>
    </location>
</feature>